<feature type="region of interest" description="Disordered" evidence="1">
    <location>
        <begin position="1"/>
        <end position="25"/>
    </location>
</feature>
<dbReference type="InterPro" id="IPR027417">
    <property type="entry name" value="P-loop_NTPase"/>
</dbReference>
<dbReference type="SUPFAM" id="SSF52540">
    <property type="entry name" value="P-loop containing nucleoside triphosphate hydrolases"/>
    <property type="match status" value="1"/>
</dbReference>
<dbReference type="Proteomes" id="UP000246702">
    <property type="component" value="Unassembled WGS sequence"/>
</dbReference>
<proteinExistence type="predicted"/>
<dbReference type="AlphaFoldDB" id="A0A317UXQ6"/>
<dbReference type="RefSeq" id="XP_025461723.1">
    <property type="nucleotide sequence ID" value="XM_025606984.1"/>
</dbReference>
<evidence type="ECO:0008006" key="5">
    <source>
        <dbReference type="Google" id="ProtNLM"/>
    </source>
</evidence>
<evidence type="ECO:0000313" key="4">
    <source>
        <dbReference type="Proteomes" id="UP000246702"/>
    </source>
</evidence>
<reference evidence="3 4" key="1">
    <citation type="submission" date="2016-12" db="EMBL/GenBank/DDBJ databases">
        <title>The genomes of Aspergillus section Nigri reveals drivers in fungal speciation.</title>
        <authorList>
            <consortium name="DOE Joint Genome Institute"/>
            <person name="Vesth T.C."/>
            <person name="Nybo J."/>
            <person name="Theobald S."/>
            <person name="Brandl J."/>
            <person name="Frisvad J.C."/>
            <person name="Nielsen K.F."/>
            <person name="Lyhne E.K."/>
            <person name="Kogle M.E."/>
            <person name="Kuo A."/>
            <person name="Riley R."/>
            <person name="Clum A."/>
            <person name="Nolan M."/>
            <person name="Lipzen A."/>
            <person name="Salamov A."/>
            <person name="Henrissat B."/>
            <person name="Wiebenga A."/>
            <person name="De Vries R.P."/>
            <person name="Grigoriev I.V."/>
            <person name="Mortensen U.H."/>
            <person name="Andersen M.R."/>
            <person name="Baker S.E."/>
        </authorList>
    </citation>
    <scope>NUCLEOTIDE SEQUENCE [LARGE SCALE GENOMIC DNA]</scope>
    <source>
        <strain evidence="3 4">CBS 115572</strain>
    </source>
</reference>
<dbReference type="Gene3D" id="3.40.50.300">
    <property type="entry name" value="P-loop containing nucleotide triphosphate hydrolases"/>
    <property type="match status" value="1"/>
</dbReference>
<evidence type="ECO:0000256" key="1">
    <source>
        <dbReference type="SAM" id="MobiDB-lite"/>
    </source>
</evidence>
<keyword evidence="2" id="KW-0472">Membrane</keyword>
<accession>A0A317UXQ6</accession>
<comment type="caution">
    <text evidence="3">The sequence shown here is derived from an EMBL/GenBank/DDBJ whole genome shotgun (WGS) entry which is preliminary data.</text>
</comment>
<dbReference type="EMBL" id="MSFK01000051">
    <property type="protein sequence ID" value="PWY66525.1"/>
    <property type="molecule type" value="Genomic_DNA"/>
</dbReference>
<keyword evidence="2" id="KW-0812">Transmembrane</keyword>
<dbReference type="OrthoDB" id="408152at2759"/>
<name>A0A317UXQ6_9EURO</name>
<keyword evidence="2" id="KW-1133">Transmembrane helix</keyword>
<evidence type="ECO:0000313" key="3">
    <source>
        <dbReference type="EMBL" id="PWY66525.1"/>
    </source>
</evidence>
<dbReference type="Pfam" id="PF17784">
    <property type="entry name" value="Sulfotransfer_4"/>
    <property type="match status" value="1"/>
</dbReference>
<dbReference type="InterPro" id="IPR040632">
    <property type="entry name" value="Sulfotransfer_4"/>
</dbReference>
<gene>
    <name evidence="3" type="ORF">BO94DRAFT_332000</name>
</gene>
<dbReference type="STRING" id="1450535.A0A317UXQ6"/>
<protein>
    <recommendedName>
        <fullName evidence="5">NAD dependent epimerase/dehydratase</fullName>
    </recommendedName>
</protein>
<dbReference type="GeneID" id="37109127"/>
<keyword evidence="4" id="KW-1185">Reference proteome</keyword>
<feature type="transmembrane region" description="Helical" evidence="2">
    <location>
        <begin position="277"/>
        <end position="296"/>
    </location>
</feature>
<evidence type="ECO:0000256" key="2">
    <source>
        <dbReference type="SAM" id="Phobius"/>
    </source>
</evidence>
<dbReference type="PANTHER" id="PTHR36978">
    <property type="entry name" value="P-LOOP CONTAINING NUCLEOTIDE TRIPHOSPHATE HYDROLASE"/>
    <property type="match status" value="1"/>
</dbReference>
<dbReference type="PANTHER" id="PTHR36978:SF4">
    <property type="entry name" value="P-LOOP CONTAINING NUCLEOSIDE TRIPHOSPHATE HYDROLASE PROTEIN"/>
    <property type="match status" value="1"/>
</dbReference>
<organism evidence="3 4">
    <name type="scientific">Aspergillus sclerotioniger CBS 115572</name>
    <dbReference type="NCBI Taxonomy" id="1450535"/>
    <lineage>
        <taxon>Eukaryota</taxon>
        <taxon>Fungi</taxon>
        <taxon>Dikarya</taxon>
        <taxon>Ascomycota</taxon>
        <taxon>Pezizomycotina</taxon>
        <taxon>Eurotiomycetes</taxon>
        <taxon>Eurotiomycetidae</taxon>
        <taxon>Eurotiales</taxon>
        <taxon>Aspergillaceae</taxon>
        <taxon>Aspergillus</taxon>
        <taxon>Aspergillus subgen. Circumdati</taxon>
    </lineage>
</organism>
<sequence>MASEKLPHSYPTRRATVGKPSDQAPTDIDRRLCQRLVPLQVLGLGLSRTGTSSLRQALLDLGYDDCYHFASCMNENPRDCDLWCAALEAKFQGQGRPFTRTEWDQLLGHCQAVTDTPCVVFYAELLAAYPDAKVILTVRDSPEQWFTSICRTLMDTWFDVFHTPTRSLQARVYRLFIPETRLHRLSDLLHRHYMFGFMHNWGLHFYQGYNAEIQRIVPADRLLLFNVKEGWEPLCRFLGKEAPPWDFPRSNEAADFIQTLQGYHTGLAVQVKRRMRWLAGMTLGVIAAGATGWYWAY</sequence>